<keyword evidence="3" id="KW-0547">Nucleotide-binding</keyword>
<dbReference type="PROSITE" id="PS50893">
    <property type="entry name" value="ABC_TRANSPORTER_2"/>
    <property type="match status" value="1"/>
</dbReference>
<evidence type="ECO:0000313" key="11">
    <source>
        <dbReference type="EMBL" id="GAA5074599.1"/>
    </source>
</evidence>
<dbReference type="SUPFAM" id="SSF52540">
    <property type="entry name" value="P-loop containing nucleoside triphosphate hydrolases"/>
    <property type="match status" value="1"/>
</dbReference>
<feature type="transmembrane region" description="Helical" evidence="8">
    <location>
        <begin position="264"/>
        <end position="282"/>
    </location>
</feature>
<accession>A0ABP9LAT8</accession>
<dbReference type="SUPFAM" id="SSF90123">
    <property type="entry name" value="ABC transporter transmembrane region"/>
    <property type="match status" value="1"/>
</dbReference>
<dbReference type="Gene3D" id="3.40.50.300">
    <property type="entry name" value="P-loop containing nucleotide triphosphate hydrolases"/>
    <property type="match status" value="1"/>
</dbReference>
<dbReference type="InterPro" id="IPR003439">
    <property type="entry name" value="ABC_transporter-like_ATP-bd"/>
</dbReference>
<protein>
    <submittedName>
        <fullName evidence="11">Type I secretion system permease/ATPase</fullName>
    </submittedName>
</protein>
<dbReference type="SMART" id="SM00382">
    <property type="entry name" value="AAA"/>
    <property type="match status" value="1"/>
</dbReference>
<dbReference type="InterPro" id="IPR036640">
    <property type="entry name" value="ABC1_TM_sf"/>
</dbReference>
<dbReference type="InterPro" id="IPR011527">
    <property type="entry name" value="ABC1_TM_dom"/>
</dbReference>
<reference evidence="12" key="1">
    <citation type="journal article" date="2019" name="Int. J. Syst. Evol. Microbiol.">
        <title>The Global Catalogue of Microorganisms (GCM) 10K type strain sequencing project: providing services to taxonomists for standard genome sequencing and annotation.</title>
        <authorList>
            <consortium name="The Broad Institute Genomics Platform"/>
            <consortium name="The Broad Institute Genome Sequencing Center for Infectious Disease"/>
            <person name="Wu L."/>
            <person name="Ma J."/>
        </authorList>
    </citation>
    <scope>NUCLEOTIDE SEQUENCE [LARGE SCALE GENOMIC DNA]</scope>
    <source>
        <strain evidence="12">JCM 18015</strain>
    </source>
</reference>
<evidence type="ECO:0000313" key="12">
    <source>
        <dbReference type="Proteomes" id="UP001499910"/>
    </source>
</evidence>
<dbReference type="Gene3D" id="1.20.1560.10">
    <property type="entry name" value="ABC transporter type 1, transmembrane domain"/>
    <property type="match status" value="1"/>
</dbReference>
<organism evidence="11 12">
    <name type="scientific">[Roseibacterium] beibuensis</name>
    <dbReference type="NCBI Taxonomy" id="1193142"/>
    <lineage>
        <taxon>Bacteria</taxon>
        <taxon>Pseudomonadati</taxon>
        <taxon>Pseudomonadota</taxon>
        <taxon>Alphaproteobacteria</taxon>
        <taxon>Rhodobacterales</taxon>
        <taxon>Roseobacteraceae</taxon>
        <taxon>Roseicyclus</taxon>
    </lineage>
</organism>
<comment type="caution">
    <text evidence="11">The sequence shown here is derived from an EMBL/GenBank/DDBJ whole genome shotgun (WGS) entry which is preliminary data.</text>
</comment>
<feature type="domain" description="ABC transmembrane type-1" evidence="10">
    <location>
        <begin position="44"/>
        <end position="317"/>
    </location>
</feature>
<evidence type="ECO:0000256" key="5">
    <source>
        <dbReference type="ARBA" id="ARBA00022989"/>
    </source>
</evidence>
<feature type="transmembrane region" description="Helical" evidence="8">
    <location>
        <begin position="78"/>
        <end position="98"/>
    </location>
</feature>
<name>A0ABP9LAT8_9RHOB</name>
<evidence type="ECO:0000256" key="6">
    <source>
        <dbReference type="ARBA" id="ARBA00023136"/>
    </source>
</evidence>
<evidence type="ECO:0000256" key="1">
    <source>
        <dbReference type="ARBA" id="ARBA00004651"/>
    </source>
</evidence>
<evidence type="ECO:0000256" key="4">
    <source>
        <dbReference type="ARBA" id="ARBA00022840"/>
    </source>
</evidence>
<dbReference type="NCBIfam" id="TIGR01842">
    <property type="entry name" value="type_I_sec_PrtD"/>
    <property type="match status" value="1"/>
</dbReference>
<feature type="transmembrane region" description="Helical" evidence="8">
    <location>
        <begin position="173"/>
        <end position="191"/>
    </location>
</feature>
<feature type="transmembrane region" description="Helical" evidence="8">
    <location>
        <begin position="145"/>
        <end position="167"/>
    </location>
</feature>
<dbReference type="PANTHER" id="PTHR43394:SF1">
    <property type="entry name" value="ATP-BINDING CASSETTE SUB-FAMILY B MEMBER 10, MITOCHONDRIAL"/>
    <property type="match status" value="1"/>
</dbReference>
<gene>
    <name evidence="11" type="ORF">GCM10023209_21840</name>
</gene>
<comment type="subcellular location">
    <subcellularLocation>
        <location evidence="1">Cell membrane</location>
        <topology evidence="1">Multi-pass membrane protein</topology>
    </subcellularLocation>
</comment>
<keyword evidence="4" id="KW-0067">ATP-binding</keyword>
<dbReference type="InterPro" id="IPR017871">
    <property type="entry name" value="ABC_transporter-like_CS"/>
</dbReference>
<sequence>MTTQRVQTRAATPAAGRPQTGGPQVGRAELREFRRRNAWLLWSIAAFSMGVNLLMLTGPIYMLQVYDRVLGSGSEETLLALTILVAFLFLMMGFLDFARGRVGARYGARLQESLDDRVFRAALEHARRTGAMQPALRDLGAVQRLAASPVFMALFDLPWTPLFIGAIFLFHPWLGWLALAGGTILVSITLLNQRVSREPLAEAAMANQRAEQMASEMQSEAELIRSLGMTGAAFDRWQRQRAKALDDAMLAADRVGGFTTMTRTLRLFLQSAILGLAAYLVLQGQLSAGAMIAGSILMGRALAPIELAIGQWQAISEAWQGYRRLGHLLEAEPGELPRMPLPRPKSRLEVSQLSVVPPGGARPTLRGVNFEVEPGMAVGVIGPSGSGKSTLARAVTGVWQPAAGQIRLDGASIDQYHPDTLGQLIGYLPQSVSLFDGTIAENIARLDGQFDGARVVAAAQKAAAHDLILALPDGYDTRVSGVSARLSGGQIQRIGLARALYSDPVILVLDEPNSALDNEGSEALNKVIDALKADNRAVLIMAHRPSAIRKCDKLMVLKDGVPAAYGPTREVLEKVVRNYQDLTRPDGGGGGVV</sequence>
<dbReference type="EMBL" id="BAABHW010000002">
    <property type="protein sequence ID" value="GAA5074599.1"/>
    <property type="molecule type" value="Genomic_DNA"/>
</dbReference>
<evidence type="ECO:0000256" key="7">
    <source>
        <dbReference type="SAM" id="MobiDB-lite"/>
    </source>
</evidence>
<keyword evidence="12" id="KW-1185">Reference proteome</keyword>
<dbReference type="PROSITE" id="PS00211">
    <property type="entry name" value="ABC_TRANSPORTER_1"/>
    <property type="match status" value="1"/>
</dbReference>
<feature type="region of interest" description="Disordered" evidence="7">
    <location>
        <begin position="1"/>
        <end position="26"/>
    </location>
</feature>
<dbReference type="InterPro" id="IPR010128">
    <property type="entry name" value="ATPase_T1SS_PrtD-like"/>
</dbReference>
<dbReference type="Proteomes" id="UP001499910">
    <property type="component" value="Unassembled WGS sequence"/>
</dbReference>
<evidence type="ECO:0000259" key="9">
    <source>
        <dbReference type="PROSITE" id="PS50893"/>
    </source>
</evidence>
<dbReference type="InterPro" id="IPR039421">
    <property type="entry name" value="Type_1_exporter"/>
</dbReference>
<dbReference type="PROSITE" id="PS50929">
    <property type="entry name" value="ABC_TM1F"/>
    <property type="match status" value="1"/>
</dbReference>
<keyword evidence="6 8" id="KW-0472">Membrane</keyword>
<evidence type="ECO:0000259" key="10">
    <source>
        <dbReference type="PROSITE" id="PS50929"/>
    </source>
</evidence>
<feature type="domain" description="ABC transporter" evidence="9">
    <location>
        <begin position="348"/>
        <end position="584"/>
    </location>
</feature>
<dbReference type="Pfam" id="PF00005">
    <property type="entry name" value="ABC_tran"/>
    <property type="match status" value="1"/>
</dbReference>
<evidence type="ECO:0000256" key="3">
    <source>
        <dbReference type="ARBA" id="ARBA00022741"/>
    </source>
</evidence>
<evidence type="ECO:0000256" key="8">
    <source>
        <dbReference type="SAM" id="Phobius"/>
    </source>
</evidence>
<feature type="transmembrane region" description="Helical" evidence="8">
    <location>
        <begin position="39"/>
        <end position="66"/>
    </location>
</feature>
<evidence type="ECO:0000256" key="2">
    <source>
        <dbReference type="ARBA" id="ARBA00022692"/>
    </source>
</evidence>
<keyword evidence="5 8" id="KW-1133">Transmembrane helix</keyword>
<feature type="compositionally biased region" description="Polar residues" evidence="7">
    <location>
        <begin position="1"/>
        <end position="10"/>
    </location>
</feature>
<keyword evidence="2 8" id="KW-0812">Transmembrane</keyword>
<proteinExistence type="predicted"/>
<dbReference type="InterPro" id="IPR027417">
    <property type="entry name" value="P-loop_NTPase"/>
</dbReference>
<dbReference type="InterPro" id="IPR003593">
    <property type="entry name" value="AAA+_ATPase"/>
</dbReference>
<dbReference type="PANTHER" id="PTHR43394">
    <property type="entry name" value="ATP-DEPENDENT PERMEASE MDL1, MITOCHONDRIAL"/>
    <property type="match status" value="1"/>
</dbReference>
<dbReference type="Pfam" id="PF00664">
    <property type="entry name" value="ABC_membrane"/>
    <property type="match status" value="1"/>
</dbReference>